<reference evidence="3" key="1">
    <citation type="submission" date="2020-05" db="EMBL/GenBank/DDBJ databases">
        <authorList>
            <person name="Chiriac C."/>
            <person name="Salcher M."/>
            <person name="Ghai R."/>
            <person name="Kavagutti S V."/>
        </authorList>
    </citation>
    <scope>NUCLEOTIDE SEQUENCE</scope>
</reference>
<protein>
    <submittedName>
        <fullName evidence="3">Unannotated protein</fullName>
    </submittedName>
</protein>
<keyword evidence="1" id="KW-0378">Hydrolase</keyword>
<dbReference type="AlphaFoldDB" id="A0A6J6LCA7"/>
<evidence type="ECO:0000256" key="1">
    <source>
        <dbReference type="ARBA" id="ARBA00022801"/>
    </source>
</evidence>
<dbReference type="InterPro" id="IPR050300">
    <property type="entry name" value="GDXG_lipolytic_enzyme"/>
</dbReference>
<dbReference type="Gene3D" id="3.40.50.1820">
    <property type="entry name" value="alpha/beta hydrolase"/>
    <property type="match status" value="1"/>
</dbReference>
<dbReference type="EMBL" id="CAEZWP010000025">
    <property type="protein sequence ID" value="CAB4658818.1"/>
    <property type="molecule type" value="Genomic_DNA"/>
</dbReference>
<dbReference type="PANTHER" id="PTHR48081">
    <property type="entry name" value="AB HYDROLASE SUPERFAMILY PROTEIN C4A8.06C"/>
    <property type="match status" value="1"/>
</dbReference>
<dbReference type="GO" id="GO:0016787">
    <property type="term" value="F:hydrolase activity"/>
    <property type="evidence" value="ECO:0007669"/>
    <property type="project" value="UniProtKB-KW"/>
</dbReference>
<dbReference type="SUPFAM" id="SSF53474">
    <property type="entry name" value="alpha/beta-Hydrolases"/>
    <property type="match status" value="1"/>
</dbReference>
<evidence type="ECO:0000313" key="3">
    <source>
        <dbReference type="EMBL" id="CAB4658818.1"/>
    </source>
</evidence>
<organism evidence="3">
    <name type="scientific">freshwater metagenome</name>
    <dbReference type="NCBI Taxonomy" id="449393"/>
    <lineage>
        <taxon>unclassified sequences</taxon>
        <taxon>metagenomes</taxon>
        <taxon>ecological metagenomes</taxon>
    </lineage>
</organism>
<sequence>MNPEDRSVLDLVSREGDRLESYGRHPDQVVEIFSAVGEMLGQVVLIHGGYWRAEYDRVHLRSYAAALADLGWQAVLIEYRRTPGSPDNYLEDIRAAIMHCGGGVVIGHSAGGHLALLAENEITAPFIKSVIALAPVGDLAEAWRLDLDDGAVKEFHGTSALNRPDMDPNLMLNTHAPVLIIHGNDDIRVPIALSRTLHNSYTSAGLDSELIELENIGHFELIDYRAQQIELVLAHLKKHA</sequence>
<feature type="domain" description="AB hydrolase-1" evidence="2">
    <location>
        <begin position="43"/>
        <end position="145"/>
    </location>
</feature>
<evidence type="ECO:0000259" key="2">
    <source>
        <dbReference type="Pfam" id="PF12697"/>
    </source>
</evidence>
<gene>
    <name evidence="3" type="ORF">UFOPK2265_00653</name>
</gene>
<name>A0A6J6LCA7_9ZZZZ</name>
<dbReference type="PANTHER" id="PTHR48081:SF33">
    <property type="entry name" value="KYNURENINE FORMAMIDASE"/>
    <property type="match status" value="1"/>
</dbReference>
<dbReference type="Pfam" id="PF12697">
    <property type="entry name" value="Abhydrolase_6"/>
    <property type="match status" value="1"/>
</dbReference>
<accession>A0A6J6LCA7</accession>
<dbReference type="InterPro" id="IPR000073">
    <property type="entry name" value="AB_hydrolase_1"/>
</dbReference>
<proteinExistence type="predicted"/>
<dbReference type="InterPro" id="IPR029058">
    <property type="entry name" value="AB_hydrolase_fold"/>
</dbReference>